<feature type="non-terminal residue" evidence="2">
    <location>
        <position position="90"/>
    </location>
</feature>
<proteinExistence type="predicted"/>
<accession>A0A9W9YUY8</accession>
<comment type="caution">
    <text evidence="2">The sequence shown here is derived from an EMBL/GenBank/DDBJ whole genome shotgun (WGS) entry which is preliminary data.</text>
</comment>
<dbReference type="EMBL" id="MU826884">
    <property type="protein sequence ID" value="KAJ7369831.1"/>
    <property type="molecule type" value="Genomic_DNA"/>
</dbReference>
<name>A0A9W9YUY8_9CNID</name>
<feature type="non-terminal residue" evidence="2">
    <location>
        <position position="1"/>
    </location>
</feature>
<protein>
    <submittedName>
        <fullName evidence="2">Uncharacterized protein</fullName>
    </submittedName>
</protein>
<sequence>ESPPSHLKRKESSSITQHFKDLDAGEPARKLSSGSGTQDPGQASHVSAESAGANTKLQCGPVMEQRSGDVGTRSSSTQDPHPKATTGVRA</sequence>
<reference evidence="2" key="1">
    <citation type="submission" date="2023-01" db="EMBL/GenBank/DDBJ databases">
        <title>Genome assembly of the deep-sea coral Lophelia pertusa.</title>
        <authorList>
            <person name="Herrera S."/>
            <person name="Cordes E."/>
        </authorList>
    </citation>
    <scope>NUCLEOTIDE SEQUENCE</scope>
    <source>
        <strain evidence="2">USNM1676648</strain>
        <tissue evidence="2">Polyp</tissue>
    </source>
</reference>
<dbReference type="Proteomes" id="UP001163046">
    <property type="component" value="Unassembled WGS sequence"/>
</dbReference>
<keyword evidence="3" id="KW-1185">Reference proteome</keyword>
<evidence type="ECO:0000313" key="2">
    <source>
        <dbReference type="EMBL" id="KAJ7369831.1"/>
    </source>
</evidence>
<organism evidence="2 3">
    <name type="scientific">Desmophyllum pertusum</name>
    <dbReference type="NCBI Taxonomy" id="174260"/>
    <lineage>
        <taxon>Eukaryota</taxon>
        <taxon>Metazoa</taxon>
        <taxon>Cnidaria</taxon>
        <taxon>Anthozoa</taxon>
        <taxon>Hexacorallia</taxon>
        <taxon>Scleractinia</taxon>
        <taxon>Caryophylliina</taxon>
        <taxon>Caryophylliidae</taxon>
        <taxon>Desmophyllum</taxon>
    </lineage>
</organism>
<feature type="region of interest" description="Disordered" evidence="1">
    <location>
        <begin position="1"/>
        <end position="90"/>
    </location>
</feature>
<feature type="compositionally biased region" description="Basic and acidic residues" evidence="1">
    <location>
        <begin position="18"/>
        <end position="29"/>
    </location>
</feature>
<feature type="compositionally biased region" description="Polar residues" evidence="1">
    <location>
        <begin position="32"/>
        <end position="57"/>
    </location>
</feature>
<gene>
    <name evidence="2" type="ORF">OS493_036203</name>
</gene>
<dbReference type="AlphaFoldDB" id="A0A9W9YUY8"/>
<evidence type="ECO:0000256" key="1">
    <source>
        <dbReference type="SAM" id="MobiDB-lite"/>
    </source>
</evidence>
<evidence type="ECO:0000313" key="3">
    <source>
        <dbReference type="Proteomes" id="UP001163046"/>
    </source>
</evidence>